<dbReference type="Proteomes" id="UP001595377">
    <property type="component" value="Unassembled WGS sequence"/>
</dbReference>
<sequence>MARAKAGRKRDHSAMRTPSGQKSRSKESLGLEARLTLEAATWKRRRDNPELTISEARLPEYGSVIERWHQEWLRMMKKNPDKAHDNMFSQMHKDAAERFQELHRRWLAVIGARGQRSATDFGGVGGYDGSDPFEQSRAERDANIEADFKAARTAILESGPFGMMAVEAIVIENQPVESLRGDLRLALNRLAVLWKMMADAA</sequence>
<evidence type="ECO:0000313" key="2">
    <source>
        <dbReference type="EMBL" id="MFC3072368.1"/>
    </source>
</evidence>
<reference evidence="3" key="1">
    <citation type="journal article" date="2019" name="Int. J. Syst. Evol. Microbiol.">
        <title>The Global Catalogue of Microorganisms (GCM) 10K type strain sequencing project: providing services to taxonomists for standard genome sequencing and annotation.</title>
        <authorList>
            <consortium name="The Broad Institute Genomics Platform"/>
            <consortium name="The Broad Institute Genome Sequencing Center for Infectious Disease"/>
            <person name="Wu L."/>
            <person name="Ma J."/>
        </authorList>
    </citation>
    <scope>NUCLEOTIDE SEQUENCE [LARGE SCALE GENOMIC DNA]</scope>
    <source>
        <strain evidence="3">KCTC 52677</strain>
    </source>
</reference>
<comment type="caution">
    <text evidence="2">The sequence shown here is derived from an EMBL/GenBank/DDBJ whole genome shotgun (WGS) entry which is preliminary data.</text>
</comment>
<organism evidence="2 3">
    <name type="scientific">Shinella pollutisoli</name>
    <dbReference type="NCBI Taxonomy" id="2250594"/>
    <lineage>
        <taxon>Bacteria</taxon>
        <taxon>Pseudomonadati</taxon>
        <taxon>Pseudomonadota</taxon>
        <taxon>Alphaproteobacteria</taxon>
        <taxon>Hyphomicrobiales</taxon>
        <taxon>Rhizobiaceae</taxon>
        <taxon>Shinella</taxon>
    </lineage>
</organism>
<protein>
    <submittedName>
        <fullName evidence="2">Uncharacterized protein</fullName>
    </submittedName>
</protein>
<keyword evidence="3" id="KW-1185">Reference proteome</keyword>
<dbReference type="RefSeq" id="WP_257317904.1">
    <property type="nucleotide sequence ID" value="NZ_JANFDG010000035.1"/>
</dbReference>
<name>A0ABV7DDM6_9HYPH</name>
<evidence type="ECO:0000256" key="1">
    <source>
        <dbReference type="SAM" id="MobiDB-lite"/>
    </source>
</evidence>
<proteinExistence type="predicted"/>
<gene>
    <name evidence="2" type="ORF">ACFOHH_04540</name>
</gene>
<accession>A0ABV7DDM6</accession>
<dbReference type="EMBL" id="JBHRSP010000006">
    <property type="protein sequence ID" value="MFC3072368.1"/>
    <property type="molecule type" value="Genomic_DNA"/>
</dbReference>
<evidence type="ECO:0000313" key="3">
    <source>
        <dbReference type="Proteomes" id="UP001595377"/>
    </source>
</evidence>
<feature type="region of interest" description="Disordered" evidence="1">
    <location>
        <begin position="1"/>
        <end position="31"/>
    </location>
</feature>
<feature type="compositionally biased region" description="Basic residues" evidence="1">
    <location>
        <begin position="1"/>
        <end position="11"/>
    </location>
</feature>